<reference evidence="2 3" key="1">
    <citation type="submission" date="2017-03" db="EMBL/GenBank/DDBJ databases">
        <title>Genome of the blue death feigning beetle - Asbolus verrucosus.</title>
        <authorList>
            <person name="Rider S.D."/>
        </authorList>
    </citation>
    <scope>NUCLEOTIDE SEQUENCE [LARGE SCALE GENOMIC DNA]</scope>
    <source>
        <strain evidence="2">Butters</strain>
        <tissue evidence="2">Head and leg muscle</tissue>
    </source>
</reference>
<accession>A0A482VVX4</accession>
<dbReference type="Gene3D" id="3.40.50.1910">
    <property type="match status" value="2"/>
</dbReference>
<comment type="caution">
    <text evidence="2">The sequence shown here is derived from an EMBL/GenBank/DDBJ whole genome shotgun (WGS) entry which is preliminary data.</text>
</comment>
<comment type="similarity">
    <text evidence="1">Belongs to the STXBP/unc-18/SEC1 family.</text>
</comment>
<dbReference type="Gene3D" id="3.90.830.10">
    <property type="entry name" value="Syntaxin Binding Protein 1, Chain A, domain 2"/>
    <property type="match status" value="1"/>
</dbReference>
<dbReference type="Proteomes" id="UP000292052">
    <property type="component" value="Unassembled WGS sequence"/>
</dbReference>
<dbReference type="InterPro" id="IPR043127">
    <property type="entry name" value="Sec-1-like_dom3a"/>
</dbReference>
<evidence type="ECO:0000313" key="3">
    <source>
        <dbReference type="Proteomes" id="UP000292052"/>
    </source>
</evidence>
<protein>
    <submittedName>
        <fullName evidence="2">Vacuolar protein sorting-associated protein 33B</fullName>
    </submittedName>
</protein>
<dbReference type="SUPFAM" id="SSF56815">
    <property type="entry name" value="Sec1/munc18-like (SM) proteins"/>
    <property type="match status" value="1"/>
</dbReference>
<keyword evidence="3" id="KW-1185">Reference proteome</keyword>
<dbReference type="InterPro" id="IPR036045">
    <property type="entry name" value="Sec1-like_sf"/>
</dbReference>
<gene>
    <name evidence="2" type="ORF">BDFB_002719</name>
</gene>
<evidence type="ECO:0000313" key="2">
    <source>
        <dbReference type="EMBL" id="RZC36920.1"/>
    </source>
</evidence>
<sequence>MDVNKKLSSLQEISKAELSKILTVNPLSKYVVLEPGIIRPLERVCGVKWLKANGVEKIFKLEETCPNFGNYPVFYMIFSKFVTFKQVVDQIRSQIDQENPMKNKFHVIVVPCYLFHFQEELEELGLYSIIKLHSLQWFPLHLDTGILSLELPCIYKSLFLQLDYKFLTPLSKALWKLFFVVGKPRFIVTLGEYSNKILSQIDLLIEDKGDSDRLESDFGSLIIIDRNMDYPSALLTPGTYSALLNEVYGVSTGICEYKEENGKEDGRLNPVVKKQPVNFTLDSNQDSVYADIKNRYFTEVTSVISALTKQLKTEKVHSKEMALDEIKRYVQTQLQATKSRKKFITNHLLAAETIINVLGPRYETQQEVEADILKNTNKSTNFSYLEESLCTEDDKFVSLRLFCLLCVTQKLNENEIKSFWRKFLHQFGYKYGLAYRYLINANFIPEASSTSGNLQAKIRLPKFVNREFYTNASKFKQIPPNPEKIDLKYPTCCSYVFGGSYIPLITQIASMLLNATPIDEIKTKLGGLGILNVRNDKGFPLQSRSVLIYLIGGATYAEIAACNLLETLTGAKIVVLSDRIVSGNDLMREMLS</sequence>
<dbReference type="InterPro" id="IPR001619">
    <property type="entry name" value="Sec1-like"/>
</dbReference>
<organism evidence="2 3">
    <name type="scientific">Asbolus verrucosus</name>
    <name type="common">Desert ironclad beetle</name>
    <dbReference type="NCBI Taxonomy" id="1661398"/>
    <lineage>
        <taxon>Eukaryota</taxon>
        <taxon>Metazoa</taxon>
        <taxon>Ecdysozoa</taxon>
        <taxon>Arthropoda</taxon>
        <taxon>Hexapoda</taxon>
        <taxon>Insecta</taxon>
        <taxon>Pterygota</taxon>
        <taxon>Neoptera</taxon>
        <taxon>Endopterygota</taxon>
        <taxon>Coleoptera</taxon>
        <taxon>Polyphaga</taxon>
        <taxon>Cucujiformia</taxon>
        <taxon>Tenebrionidae</taxon>
        <taxon>Pimeliinae</taxon>
        <taxon>Asbolus</taxon>
    </lineage>
</organism>
<dbReference type="STRING" id="1661398.A0A482VVX4"/>
<dbReference type="InterPro" id="IPR027482">
    <property type="entry name" value="Sec1-like_dom2"/>
</dbReference>
<dbReference type="GO" id="GO:0016192">
    <property type="term" value="P:vesicle-mediated transport"/>
    <property type="evidence" value="ECO:0007669"/>
    <property type="project" value="InterPro"/>
</dbReference>
<dbReference type="PANTHER" id="PTHR11679">
    <property type="entry name" value="VESICLE PROTEIN SORTING-ASSOCIATED"/>
    <property type="match status" value="1"/>
</dbReference>
<dbReference type="EMBL" id="QDEB01057552">
    <property type="protein sequence ID" value="RZC36920.1"/>
    <property type="molecule type" value="Genomic_DNA"/>
</dbReference>
<evidence type="ECO:0000256" key="1">
    <source>
        <dbReference type="ARBA" id="ARBA00009884"/>
    </source>
</evidence>
<dbReference type="Gene3D" id="1.25.40.850">
    <property type="match status" value="1"/>
</dbReference>
<dbReference type="AlphaFoldDB" id="A0A482VVX4"/>
<dbReference type="InterPro" id="IPR043155">
    <property type="entry name" value="VPS33_dom3b"/>
</dbReference>
<proteinExistence type="inferred from homology"/>
<dbReference type="OrthoDB" id="10262528at2759"/>
<name>A0A482VVX4_ASBVE</name>
<dbReference type="InterPro" id="IPR043154">
    <property type="entry name" value="Sec-1-like_dom1"/>
</dbReference>
<dbReference type="Pfam" id="PF00995">
    <property type="entry name" value="Sec1"/>
    <property type="match status" value="1"/>
</dbReference>
<dbReference type="Gene3D" id="3.40.50.2060">
    <property type="match status" value="1"/>
</dbReference>